<evidence type="ECO:0000256" key="1">
    <source>
        <dbReference type="SAM" id="MobiDB-lite"/>
    </source>
</evidence>
<name>A0A7R8ZLX9_9CRUS</name>
<feature type="compositionally biased region" description="Polar residues" evidence="1">
    <location>
        <begin position="551"/>
        <end position="564"/>
    </location>
</feature>
<dbReference type="EMBL" id="OB661725">
    <property type="protein sequence ID" value="CAD7228843.1"/>
    <property type="molecule type" value="Genomic_DNA"/>
</dbReference>
<feature type="region of interest" description="Disordered" evidence="1">
    <location>
        <begin position="1074"/>
        <end position="1094"/>
    </location>
</feature>
<feature type="compositionally biased region" description="Polar residues" evidence="1">
    <location>
        <begin position="764"/>
        <end position="783"/>
    </location>
</feature>
<evidence type="ECO:0000313" key="2">
    <source>
        <dbReference type="EMBL" id="CAD7228843.1"/>
    </source>
</evidence>
<feature type="compositionally biased region" description="Basic residues" evidence="1">
    <location>
        <begin position="351"/>
        <end position="360"/>
    </location>
</feature>
<dbReference type="AlphaFoldDB" id="A0A7R8ZLX9"/>
<gene>
    <name evidence="2" type="ORF">CTOB1V02_LOCUS6721</name>
</gene>
<feature type="compositionally biased region" description="Basic and acidic residues" evidence="1">
    <location>
        <begin position="900"/>
        <end position="914"/>
    </location>
</feature>
<feature type="compositionally biased region" description="Basic residues" evidence="1">
    <location>
        <begin position="99"/>
        <end position="110"/>
    </location>
</feature>
<feature type="compositionally biased region" description="Polar residues" evidence="1">
    <location>
        <begin position="1074"/>
        <end position="1089"/>
    </location>
</feature>
<feature type="region of interest" description="Disordered" evidence="1">
    <location>
        <begin position="1"/>
        <end position="22"/>
    </location>
</feature>
<reference evidence="2" key="1">
    <citation type="submission" date="2020-11" db="EMBL/GenBank/DDBJ databases">
        <authorList>
            <person name="Tran Van P."/>
        </authorList>
    </citation>
    <scope>NUCLEOTIDE SEQUENCE</scope>
</reference>
<sequence>MVGRPQDLSNLPECRDSKKATTSTRVLAKPAASQYANFIREDEGTCSLWMRNDRIPLFVEPNRRRQVNSRNHGLEARDRKNRYTAEGKSILAKRAPLSQRRRRRTRRNSRRIPTDLSRTVTGMLRDANHQKRQKKIKSPKREYKPYSYPPKTLTFWAALVEVIKESFAGFSTNDSVEESSEKTEQGLADPQYQIQPCLTHNTFTRAGGEVIWRVSQEQLQEAVDMKALISKNTSCDAILGNKVGDGLLKEKLKFDNAELIIPVLGRGTDKDQASQEIVYNRWLIKDHRNDSATLMTRYDRQPIGLDDKWKTQRSLTFKNEKPQFQFAPSYSNLSNSSFDQQLSFEKEVVPKKRRPKRKHEKAMDVRREKSSMLTRFLKKIPFLWKRKRDPASYNEESREISSKPQRSTKKPNEKKSKNLRTSRGWYRYGPCTKPRSRSVKDEVQVARRPKEKKLEEPRDQELGVILALIRGNESADKSNEEKQQAKFEIPQYFLGNEPHSIPKSEQALAKRVESIYKTKAKITLSIPACYFESRPQPKNERVPKVTEDNETSLVSTWGSSQQQQKSEREDKKLKSTYKASYWNYSKQDSGRRGKLTHPRSLPELRRHPGHSWSLSNVVHDTNTLTGRLSNASAMSRSFVMPQYEQMIKTVASDIITLIETHGRTDPVSNATVHTLVNTGTQSDSRELTLEDRGVIGISVGGNGIDKSPENLPQDNQVLEPTAANTIPPSKTSKLDKAKSCTKLMSKECSEDLGFVQTTDAARSVQSIQEPETEGVTNTTLSPTSEKDPKISSWACRTKNNVHRKKALEISKEVLSRVQGKVDSKGSQKLWNCASRVQEEVNDDLLRTKTQPLEEARISKSQFPLGNPADTSKSIASLTDHGSNVLPLKEAKIMQTSPDGNRLETARQTDTRRDSSQNNKQSHILEHADGDMLRSGRNSPALSRSFVMPQYEQMIKTVASDIITLIETHGRTDPVSNATVQTLVNTGTQSDSRELTLDDRGVIGISVGGNGIGKPPKNLPQDNQVLEPTAANTIPPSKTSKLDKAKSCTKLMSKECEEDLGFVQTTDAARSLQSIQEPKTEGVTNATLSPTCEEDPKISSWACRTKNNVHRKKALEISKEVLSRVQGKVDSKGSQKLWNCASQVQEEVNDDVLRTKTQALEEARISKSQSPLGNPADTSKPIASLTDPGSNVLPLKEAKIMQNSGLPLSNLWRSV</sequence>
<feature type="region of interest" description="Disordered" evidence="1">
    <location>
        <begin position="587"/>
        <end position="610"/>
    </location>
</feature>
<feature type="region of interest" description="Disordered" evidence="1">
    <location>
        <begin position="393"/>
        <end position="457"/>
    </location>
</feature>
<accession>A0A7R8ZLX9</accession>
<feature type="compositionally biased region" description="Basic and acidic residues" evidence="1">
    <location>
        <begin position="922"/>
        <end position="933"/>
    </location>
</feature>
<feature type="region of interest" description="Disordered" evidence="1">
    <location>
        <begin position="345"/>
        <end position="368"/>
    </location>
</feature>
<feature type="region of interest" description="Disordered" evidence="1">
    <location>
        <begin position="534"/>
        <end position="572"/>
    </location>
</feature>
<feature type="region of interest" description="Disordered" evidence="1">
    <location>
        <begin position="1162"/>
        <end position="1187"/>
    </location>
</feature>
<feature type="region of interest" description="Disordered" evidence="1">
    <location>
        <begin position="82"/>
        <end position="114"/>
    </location>
</feature>
<feature type="compositionally biased region" description="Basic and acidic residues" evidence="1">
    <location>
        <begin position="535"/>
        <end position="547"/>
    </location>
</feature>
<protein>
    <submittedName>
        <fullName evidence="2">Uncharacterized protein</fullName>
    </submittedName>
</protein>
<organism evidence="2">
    <name type="scientific">Cyprideis torosa</name>
    <dbReference type="NCBI Taxonomy" id="163714"/>
    <lineage>
        <taxon>Eukaryota</taxon>
        <taxon>Metazoa</taxon>
        <taxon>Ecdysozoa</taxon>
        <taxon>Arthropoda</taxon>
        <taxon>Crustacea</taxon>
        <taxon>Oligostraca</taxon>
        <taxon>Ostracoda</taxon>
        <taxon>Podocopa</taxon>
        <taxon>Podocopida</taxon>
        <taxon>Cytherocopina</taxon>
        <taxon>Cytheroidea</taxon>
        <taxon>Cytherideidae</taxon>
        <taxon>Cyprideis</taxon>
    </lineage>
</organism>
<proteinExistence type="predicted"/>
<feature type="region of interest" description="Disordered" evidence="1">
    <location>
        <begin position="893"/>
        <end position="936"/>
    </location>
</feature>
<feature type="region of interest" description="Disordered" evidence="1">
    <location>
        <begin position="764"/>
        <end position="790"/>
    </location>
</feature>